<feature type="transmembrane region" description="Helical" evidence="6">
    <location>
        <begin position="113"/>
        <end position="135"/>
    </location>
</feature>
<dbReference type="GO" id="GO:0022857">
    <property type="term" value="F:transmembrane transporter activity"/>
    <property type="evidence" value="ECO:0007669"/>
    <property type="project" value="UniProtKB-UniRule"/>
</dbReference>
<proteinExistence type="inferred from homology"/>
<feature type="transmembrane region" description="Helical" evidence="6">
    <location>
        <begin position="147"/>
        <end position="168"/>
    </location>
</feature>
<evidence type="ECO:0000313" key="9">
    <source>
        <dbReference type="Proteomes" id="UP001178507"/>
    </source>
</evidence>
<keyword evidence="5 6" id="KW-0472">Membrane</keyword>
<evidence type="ECO:0000256" key="1">
    <source>
        <dbReference type="ARBA" id="ARBA00004141"/>
    </source>
</evidence>
<comment type="similarity">
    <text evidence="2 6">Belongs to the CTL (choline transporter-like) family.</text>
</comment>
<dbReference type="Proteomes" id="UP001178507">
    <property type="component" value="Unassembled WGS sequence"/>
</dbReference>
<feature type="transmembrane region" description="Helical" evidence="6">
    <location>
        <begin position="322"/>
        <end position="346"/>
    </location>
</feature>
<feature type="transmembrane region" description="Helical" evidence="6">
    <location>
        <begin position="189"/>
        <end position="215"/>
    </location>
</feature>
<organism evidence="8 9">
    <name type="scientific">Effrenium voratum</name>
    <dbReference type="NCBI Taxonomy" id="2562239"/>
    <lineage>
        <taxon>Eukaryota</taxon>
        <taxon>Sar</taxon>
        <taxon>Alveolata</taxon>
        <taxon>Dinophyceae</taxon>
        <taxon>Suessiales</taxon>
        <taxon>Symbiodiniaceae</taxon>
        <taxon>Effrenium</taxon>
    </lineage>
</organism>
<keyword evidence="4 6" id="KW-1133">Transmembrane helix</keyword>
<feature type="transmembrane region" description="Helical" evidence="6">
    <location>
        <begin position="281"/>
        <end position="302"/>
    </location>
</feature>
<sequence length="533" mass="59467">MYGHAGREIIPLCNKQVDVDNLKEIRDAPEKRRQNKIQEIRAGASLLQRNGRFPSNRPCQDCAWAVLFGVVVMAVVGFCVYYSQEIDTTINDDSDFINGRTHDHLSVEDINHLALTVNLAGIAGTVASLFVAFFYMTAAHSCPRPIVYTSLYLVPALSILGGAVMLYFGFSRLNDPHLSEEKQGASYSFLFSGLALMAMGMCYGFCVFCCWSRYIPFTIQVLEMVADVSSQNPCMIVVSVLGACASSVWIVMVSVCYAMTMLKHEKDYANQNKHLMTPLDFVFVLTLGWGCGVIAMVCHTAYCGVFTRWYFAQPGNYLWKSLRVALTTSFGSICFGSFTIAAIRAVEALVRSAQRQASSDGAGLEGPRGPETQHGGLCAPVHPRHVDRMHRRSFGVLQRLGLRAVRPARHLLLRVRENHLQPHRLQQRPEHHRGSADQLRGEPRRALVRPGGRVRGRRDGLRALPRPRPPVHHRRGGAGGPDRRLRRRRHRPPNLQQRQQGNPRVLGGGSGPPAREPRVRGHPYGAQCKDSRR</sequence>
<feature type="compositionally biased region" description="Basic and acidic residues" evidence="7">
    <location>
        <begin position="427"/>
        <end position="445"/>
    </location>
</feature>
<evidence type="ECO:0000256" key="5">
    <source>
        <dbReference type="ARBA" id="ARBA00023136"/>
    </source>
</evidence>
<dbReference type="Pfam" id="PF04515">
    <property type="entry name" value="Choline_transpo"/>
    <property type="match status" value="1"/>
</dbReference>
<evidence type="ECO:0000256" key="7">
    <source>
        <dbReference type="SAM" id="MobiDB-lite"/>
    </source>
</evidence>
<gene>
    <name evidence="8" type="ORF">EVOR1521_LOCUS4459</name>
</gene>
<evidence type="ECO:0000313" key="8">
    <source>
        <dbReference type="EMBL" id="CAJ1375092.1"/>
    </source>
</evidence>
<dbReference type="PANTHER" id="PTHR12385">
    <property type="entry name" value="CHOLINE TRANSPORTER-LIKE (SLC FAMILY 44)"/>
    <property type="match status" value="1"/>
</dbReference>
<dbReference type="InterPro" id="IPR007603">
    <property type="entry name" value="Choline_transptr-like"/>
</dbReference>
<reference evidence="8" key="1">
    <citation type="submission" date="2023-08" db="EMBL/GenBank/DDBJ databases">
        <authorList>
            <person name="Chen Y."/>
            <person name="Shah S."/>
            <person name="Dougan E. K."/>
            <person name="Thang M."/>
            <person name="Chan C."/>
        </authorList>
    </citation>
    <scope>NUCLEOTIDE SEQUENCE</scope>
</reference>
<dbReference type="PANTHER" id="PTHR12385:SF4">
    <property type="entry name" value="PROTEIN PNS1"/>
    <property type="match status" value="1"/>
</dbReference>
<protein>
    <recommendedName>
        <fullName evidence="6">Choline transporter-like protein</fullName>
    </recommendedName>
</protein>
<evidence type="ECO:0000256" key="4">
    <source>
        <dbReference type="ARBA" id="ARBA00022989"/>
    </source>
</evidence>
<comment type="caution">
    <text evidence="8">The sequence shown here is derived from an EMBL/GenBank/DDBJ whole genome shotgun (WGS) entry which is preliminary data.</text>
</comment>
<keyword evidence="9" id="KW-1185">Reference proteome</keyword>
<feature type="transmembrane region" description="Helical" evidence="6">
    <location>
        <begin position="235"/>
        <end position="260"/>
    </location>
</feature>
<dbReference type="AlphaFoldDB" id="A0AA36MQ09"/>
<feature type="region of interest" description="Disordered" evidence="7">
    <location>
        <begin position="420"/>
        <end position="533"/>
    </location>
</feature>
<dbReference type="EMBL" id="CAUJNA010000301">
    <property type="protein sequence ID" value="CAJ1375092.1"/>
    <property type="molecule type" value="Genomic_DNA"/>
</dbReference>
<dbReference type="GO" id="GO:0005886">
    <property type="term" value="C:plasma membrane"/>
    <property type="evidence" value="ECO:0007669"/>
    <property type="project" value="UniProtKB-SubCell"/>
</dbReference>
<feature type="transmembrane region" description="Helical" evidence="6">
    <location>
        <begin position="63"/>
        <end position="82"/>
    </location>
</feature>
<accession>A0AA36MQ09</accession>
<feature type="region of interest" description="Disordered" evidence="7">
    <location>
        <begin position="358"/>
        <end position="381"/>
    </location>
</feature>
<evidence type="ECO:0000256" key="2">
    <source>
        <dbReference type="ARBA" id="ARBA00007168"/>
    </source>
</evidence>
<name>A0AA36MQ09_9DINO</name>
<comment type="subcellular location">
    <subcellularLocation>
        <location evidence="6">Cell membrane</location>
        <topology evidence="6">Multi-pass membrane protein</topology>
    </subcellularLocation>
    <subcellularLocation>
        <location evidence="1">Membrane</location>
        <topology evidence="1">Multi-pass membrane protein</topology>
    </subcellularLocation>
</comment>
<evidence type="ECO:0000256" key="6">
    <source>
        <dbReference type="RuleBase" id="RU368066"/>
    </source>
</evidence>
<evidence type="ECO:0000256" key="3">
    <source>
        <dbReference type="ARBA" id="ARBA00022692"/>
    </source>
</evidence>
<keyword evidence="3 6" id="KW-0812">Transmembrane</keyword>
<comment type="function">
    <text evidence="6">Choline transporter.</text>
</comment>